<reference evidence="2 3" key="1">
    <citation type="submission" date="2014-04" db="EMBL/GenBank/DDBJ databases">
        <authorList>
            <consortium name="DOE Joint Genome Institute"/>
            <person name="Kuo A."/>
            <person name="Kohler A."/>
            <person name="Nagy L.G."/>
            <person name="Floudas D."/>
            <person name="Copeland A."/>
            <person name="Barry K.W."/>
            <person name="Cichocki N."/>
            <person name="Veneault-Fourrey C."/>
            <person name="LaButti K."/>
            <person name="Lindquist E.A."/>
            <person name="Lipzen A."/>
            <person name="Lundell T."/>
            <person name="Morin E."/>
            <person name="Murat C."/>
            <person name="Sun H."/>
            <person name="Tunlid A."/>
            <person name="Henrissat B."/>
            <person name="Grigoriev I.V."/>
            <person name="Hibbett D.S."/>
            <person name="Martin F."/>
            <person name="Nordberg H.P."/>
            <person name="Cantor M.N."/>
            <person name="Hua S.X."/>
        </authorList>
    </citation>
    <scope>NUCLEOTIDE SEQUENCE [LARGE SCALE GENOMIC DNA]</scope>
    <source>
        <strain evidence="2 3">LaAM-08-1</strain>
    </source>
</reference>
<evidence type="ECO:0000313" key="3">
    <source>
        <dbReference type="Proteomes" id="UP000054477"/>
    </source>
</evidence>
<sequence>MGAVQLVRRCTQDGKRATTPPRVSTTLDDSQCHVTPAAPQTNQQGDRTRDSAHDMGAVQLLPFT</sequence>
<name>A0A0C9XG30_9AGAR</name>
<organism evidence="2 3">
    <name type="scientific">Laccaria amethystina LaAM-08-1</name>
    <dbReference type="NCBI Taxonomy" id="1095629"/>
    <lineage>
        <taxon>Eukaryota</taxon>
        <taxon>Fungi</taxon>
        <taxon>Dikarya</taxon>
        <taxon>Basidiomycota</taxon>
        <taxon>Agaricomycotina</taxon>
        <taxon>Agaricomycetes</taxon>
        <taxon>Agaricomycetidae</taxon>
        <taxon>Agaricales</taxon>
        <taxon>Agaricineae</taxon>
        <taxon>Hydnangiaceae</taxon>
        <taxon>Laccaria</taxon>
    </lineage>
</organism>
<proteinExistence type="predicted"/>
<dbReference type="EMBL" id="KN838715">
    <property type="protein sequence ID" value="KIJ96631.1"/>
    <property type="molecule type" value="Genomic_DNA"/>
</dbReference>
<accession>A0A0C9XG30</accession>
<dbReference type="HOGENOM" id="CLU_2867995_0_0_1"/>
<evidence type="ECO:0000313" key="2">
    <source>
        <dbReference type="EMBL" id="KIJ96631.1"/>
    </source>
</evidence>
<dbReference type="AlphaFoldDB" id="A0A0C9XG30"/>
<protein>
    <submittedName>
        <fullName evidence="2">Uncharacterized protein</fullName>
    </submittedName>
</protein>
<gene>
    <name evidence="2" type="ORF">K443DRAFT_10491</name>
</gene>
<feature type="region of interest" description="Disordered" evidence="1">
    <location>
        <begin position="11"/>
        <end position="64"/>
    </location>
</feature>
<keyword evidence="3" id="KW-1185">Reference proteome</keyword>
<feature type="compositionally biased region" description="Polar residues" evidence="1">
    <location>
        <begin position="21"/>
        <end position="45"/>
    </location>
</feature>
<dbReference type="Proteomes" id="UP000054477">
    <property type="component" value="Unassembled WGS sequence"/>
</dbReference>
<reference evidence="3" key="2">
    <citation type="submission" date="2015-01" db="EMBL/GenBank/DDBJ databases">
        <title>Evolutionary Origins and Diversification of the Mycorrhizal Mutualists.</title>
        <authorList>
            <consortium name="DOE Joint Genome Institute"/>
            <consortium name="Mycorrhizal Genomics Consortium"/>
            <person name="Kohler A."/>
            <person name="Kuo A."/>
            <person name="Nagy L.G."/>
            <person name="Floudas D."/>
            <person name="Copeland A."/>
            <person name="Barry K.W."/>
            <person name="Cichocki N."/>
            <person name="Veneault-Fourrey C."/>
            <person name="LaButti K."/>
            <person name="Lindquist E.A."/>
            <person name="Lipzen A."/>
            <person name="Lundell T."/>
            <person name="Morin E."/>
            <person name="Murat C."/>
            <person name="Riley R."/>
            <person name="Ohm R."/>
            <person name="Sun H."/>
            <person name="Tunlid A."/>
            <person name="Henrissat B."/>
            <person name="Grigoriev I.V."/>
            <person name="Hibbett D.S."/>
            <person name="Martin F."/>
        </authorList>
    </citation>
    <scope>NUCLEOTIDE SEQUENCE [LARGE SCALE GENOMIC DNA]</scope>
    <source>
        <strain evidence="3">LaAM-08-1</strain>
    </source>
</reference>
<evidence type="ECO:0000256" key="1">
    <source>
        <dbReference type="SAM" id="MobiDB-lite"/>
    </source>
</evidence>